<organism evidence="2 3">
    <name type="scientific">Gomphillus americanus</name>
    <dbReference type="NCBI Taxonomy" id="1940652"/>
    <lineage>
        <taxon>Eukaryota</taxon>
        <taxon>Fungi</taxon>
        <taxon>Dikarya</taxon>
        <taxon>Ascomycota</taxon>
        <taxon>Pezizomycotina</taxon>
        <taxon>Lecanoromycetes</taxon>
        <taxon>OSLEUM clade</taxon>
        <taxon>Ostropomycetidae</taxon>
        <taxon>Ostropales</taxon>
        <taxon>Graphidaceae</taxon>
        <taxon>Gomphilloideae</taxon>
        <taxon>Gomphillus</taxon>
    </lineage>
</organism>
<feature type="compositionally biased region" description="Polar residues" evidence="1">
    <location>
        <begin position="282"/>
        <end position="299"/>
    </location>
</feature>
<accession>A0A8H3IIK3</accession>
<feature type="region of interest" description="Disordered" evidence="1">
    <location>
        <begin position="69"/>
        <end position="94"/>
    </location>
</feature>
<feature type="region of interest" description="Disordered" evidence="1">
    <location>
        <begin position="192"/>
        <end position="475"/>
    </location>
</feature>
<feature type="compositionally biased region" description="Basic and acidic residues" evidence="1">
    <location>
        <begin position="69"/>
        <end position="78"/>
    </location>
</feature>
<proteinExistence type="predicted"/>
<feature type="compositionally biased region" description="Low complexity" evidence="1">
    <location>
        <begin position="452"/>
        <end position="462"/>
    </location>
</feature>
<reference evidence="2" key="1">
    <citation type="submission" date="2021-03" db="EMBL/GenBank/DDBJ databases">
        <authorList>
            <person name="Tagirdzhanova G."/>
        </authorList>
    </citation>
    <scope>NUCLEOTIDE SEQUENCE</scope>
</reference>
<dbReference type="EMBL" id="CAJPDQ010000032">
    <property type="protein sequence ID" value="CAF9929332.1"/>
    <property type="molecule type" value="Genomic_DNA"/>
</dbReference>
<feature type="compositionally biased region" description="Basic and acidic residues" evidence="1">
    <location>
        <begin position="242"/>
        <end position="253"/>
    </location>
</feature>
<protein>
    <submittedName>
        <fullName evidence="2">Uncharacterized protein</fullName>
    </submittedName>
</protein>
<dbReference type="AlphaFoldDB" id="A0A8H3IIK3"/>
<comment type="caution">
    <text evidence="2">The sequence shown here is derived from an EMBL/GenBank/DDBJ whole genome shotgun (WGS) entry which is preliminary data.</text>
</comment>
<sequence length="475" mass="52348">MPQPARDGSGIENQPLPGRTDLSAQDDGRITGFVGDDKLPKHMGHLQASIAEFPRNAHAYPYNKDGNKIRAERFKGMRDPSPQPKSGEPQVLDEKTWAMQGNENWRTDTTMMHLPHHEFLEQHPEIKKYPSKPLPEGAFKTEASLTSQIQREVETYEKTNKGQKATIQAKPNPGWLLPVADQRRAHEAPAVMMQTPFVKTDRQQVKKPNLGKGSKQKKASEPHPVVGLPIPNTSSRSTQQPPRREGLRQRPPQELELPIPRKAPKATSKSGNDPNGYLRVPSSRQQYQAGVGNKISTTPHLGPAPDRATLQRIPPRPQNRQSGPNEAHPKSHPLPPLKPIPGGRTGLEGTSFEAPEGKTESHLATDIFDREKDSSSKGKGKGKANEPTETSNAGLGPQTLPLRPNTQKNTDSIPKDRVSRNLSRPRKGKENQKLPEVSSPVAERVRPKQNPAVKAAQKAMAEASKKKGLNSKQDS</sequence>
<gene>
    <name evidence="2" type="ORF">GOMPHAMPRED_005372</name>
</gene>
<dbReference type="Proteomes" id="UP000664169">
    <property type="component" value="Unassembled WGS sequence"/>
</dbReference>
<feature type="compositionally biased region" description="Polar residues" evidence="1">
    <location>
        <begin position="231"/>
        <end position="241"/>
    </location>
</feature>
<feature type="compositionally biased region" description="Basic and acidic residues" evidence="1">
    <location>
        <begin position="355"/>
        <end position="376"/>
    </location>
</feature>
<keyword evidence="3" id="KW-1185">Reference proteome</keyword>
<evidence type="ECO:0000313" key="2">
    <source>
        <dbReference type="EMBL" id="CAF9929332.1"/>
    </source>
</evidence>
<evidence type="ECO:0000313" key="3">
    <source>
        <dbReference type="Proteomes" id="UP000664169"/>
    </source>
</evidence>
<evidence type="ECO:0000256" key="1">
    <source>
        <dbReference type="SAM" id="MobiDB-lite"/>
    </source>
</evidence>
<dbReference type="OrthoDB" id="3043759at2759"/>
<feature type="region of interest" description="Disordered" evidence="1">
    <location>
        <begin position="1"/>
        <end position="38"/>
    </location>
</feature>
<name>A0A8H3IIK3_9LECA</name>